<gene>
    <name evidence="2" type="ORF">EDS130_LOCUS40696</name>
    <name evidence="1" type="ORF">XAT740_LOCUS30203</name>
</gene>
<sequence>MIHYGLHDDDSDFASIAPRIGKYIRRGFRLLYSVQLNIKRFHINQLYVSSKWLPIGIQEIENRDSEFFAELFNDYSNNTNDYQCQDLIWSCNCDYFRIQQKFRFKLLFAFEQPNMFDYVS</sequence>
<evidence type="ECO:0000313" key="1">
    <source>
        <dbReference type="EMBL" id="CAF1326522.1"/>
    </source>
</evidence>
<comment type="caution">
    <text evidence="1">The sequence shown here is derived from an EMBL/GenBank/DDBJ whole genome shotgun (WGS) entry which is preliminary data.</text>
</comment>
<dbReference type="EMBL" id="CAJNOJ010000501">
    <property type="protein sequence ID" value="CAF1469497.1"/>
    <property type="molecule type" value="Genomic_DNA"/>
</dbReference>
<protein>
    <submittedName>
        <fullName evidence="1">Uncharacterized protein</fullName>
    </submittedName>
</protein>
<reference evidence="1" key="1">
    <citation type="submission" date="2021-02" db="EMBL/GenBank/DDBJ databases">
        <authorList>
            <person name="Nowell W R."/>
        </authorList>
    </citation>
    <scope>NUCLEOTIDE SEQUENCE</scope>
</reference>
<keyword evidence="3" id="KW-1185">Reference proteome</keyword>
<evidence type="ECO:0000313" key="2">
    <source>
        <dbReference type="EMBL" id="CAF1469497.1"/>
    </source>
</evidence>
<accession>A0A815FKC3</accession>
<evidence type="ECO:0000313" key="3">
    <source>
        <dbReference type="Proteomes" id="UP000663828"/>
    </source>
</evidence>
<dbReference type="Proteomes" id="UP000663828">
    <property type="component" value="Unassembled WGS sequence"/>
</dbReference>
<dbReference type="EMBL" id="CAJNOR010002674">
    <property type="protein sequence ID" value="CAF1326522.1"/>
    <property type="molecule type" value="Genomic_DNA"/>
</dbReference>
<name>A0A815FKC3_ADIRI</name>
<dbReference type="AlphaFoldDB" id="A0A815FKC3"/>
<organism evidence="1 3">
    <name type="scientific">Adineta ricciae</name>
    <name type="common">Rotifer</name>
    <dbReference type="NCBI Taxonomy" id="249248"/>
    <lineage>
        <taxon>Eukaryota</taxon>
        <taxon>Metazoa</taxon>
        <taxon>Spiralia</taxon>
        <taxon>Gnathifera</taxon>
        <taxon>Rotifera</taxon>
        <taxon>Eurotatoria</taxon>
        <taxon>Bdelloidea</taxon>
        <taxon>Adinetida</taxon>
        <taxon>Adinetidae</taxon>
        <taxon>Adineta</taxon>
    </lineage>
</organism>
<proteinExistence type="predicted"/>
<dbReference type="Proteomes" id="UP000663852">
    <property type="component" value="Unassembled WGS sequence"/>
</dbReference>